<keyword evidence="1" id="KW-0472">Membrane</keyword>
<dbReference type="AlphaFoldDB" id="A0A7X8C5Q6"/>
<dbReference type="InterPro" id="IPR025982">
    <property type="entry name" value="SieB"/>
</dbReference>
<comment type="caution">
    <text evidence="2">The sequence shown here is derived from an EMBL/GenBank/DDBJ whole genome shotgun (WGS) entry which is preliminary data.</text>
</comment>
<dbReference type="EMBL" id="JAAYSM010000399">
    <property type="protein sequence ID" value="NLJ19420.1"/>
    <property type="molecule type" value="Genomic_DNA"/>
</dbReference>
<feature type="transmembrane region" description="Helical" evidence="1">
    <location>
        <begin position="12"/>
        <end position="33"/>
    </location>
</feature>
<organism evidence="2 3">
    <name type="scientific">Globicatella sulfidifaciens</name>
    <dbReference type="NCBI Taxonomy" id="136093"/>
    <lineage>
        <taxon>Bacteria</taxon>
        <taxon>Bacillati</taxon>
        <taxon>Bacillota</taxon>
        <taxon>Bacilli</taxon>
        <taxon>Lactobacillales</taxon>
        <taxon>Aerococcaceae</taxon>
        <taxon>Globicatella</taxon>
    </lineage>
</organism>
<evidence type="ECO:0000256" key="1">
    <source>
        <dbReference type="SAM" id="Phobius"/>
    </source>
</evidence>
<dbReference type="RefSeq" id="WP_276649952.1">
    <property type="nucleotide sequence ID" value="NZ_JAAYSM010000399.1"/>
</dbReference>
<keyword evidence="1" id="KW-0812">Transmembrane</keyword>
<dbReference type="Proteomes" id="UP000541058">
    <property type="component" value="Unassembled WGS sequence"/>
</dbReference>
<accession>A0A7X8C5Q6</accession>
<name>A0A7X8C5Q6_9LACT</name>
<dbReference type="Pfam" id="PF14163">
    <property type="entry name" value="SieB"/>
    <property type="match status" value="1"/>
</dbReference>
<reference evidence="2 3" key="1">
    <citation type="journal article" date="2020" name="Biotechnol. Biofuels">
        <title>New insights from the biogas microbiome by comprehensive genome-resolved metagenomics of nearly 1600 species originating from multiple anaerobic digesters.</title>
        <authorList>
            <person name="Campanaro S."/>
            <person name="Treu L."/>
            <person name="Rodriguez-R L.M."/>
            <person name="Kovalovszki A."/>
            <person name="Ziels R.M."/>
            <person name="Maus I."/>
            <person name="Zhu X."/>
            <person name="Kougias P.G."/>
            <person name="Basile A."/>
            <person name="Luo G."/>
            <person name="Schluter A."/>
            <person name="Konstantinidis K.T."/>
            <person name="Angelidaki I."/>
        </authorList>
    </citation>
    <scope>NUCLEOTIDE SEQUENCE [LARGE SCALE GENOMIC DNA]</scope>
    <source>
        <strain evidence="2">AS23ysBPME_34</strain>
    </source>
</reference>
<evidence type="ECO:0000313" key="3">
    <source>
        <dbReference type="Proteomes" id="UP000541058"/>
    </source>
</evidence>
<feature type="transmembrane region" description="Helical" evidence="1">
    <location>
        <begin position="45"/>
        <end position="66"/>
    </location>
</feature>
<sequence>MKDFIQLLKLPPTILAAVAMGTGLILFLPISILQRLGLDKIPEQWKTILGLALIISSSLLVVYFIVKVVKSIISKYYWLRFKRKFPKVMMELRGAELAVVALLYRSPNYTSRLPYTDGVTVRLISKKVIQFTSSNNLAYGDELVMPFTITPIAQDYIDKHPELIENFSKSELESMYKRYNNPFY</sequence>
<proteinExistence type="predicted"/>
<protein>
    <submittedName>
        <fullName evidence="2">Uncharacterized protein</fullName>
    </submittedName>
</protein>
<keyword evidence="1" id="KW-1133">Transmembrane helix</keyword>
<gene>
    <name evidence="2" type="ORF">GX355_11245</name>
</gene>
<evidence type="ECO:0000313" key="2">
    <source>
        <dbReference type="EMBL" id="NLJ19420.1"/>
    </source>
</evidence>